<keyword evidence="11" id="KW-1185">Reference proteome</keyword>
<dbReference type="FunFam" id="3.30.160.60:FF:000005">
    <property type="entry name" value="Zinc finger protein 14 homolog"/>
    <property type="match status" value="1"/>
</dbReference>
<sequence length="267" mass="29872">MFSSNDPGYNPSSPKWSLPRTSCESNSNLDMHYAKTSGFDSETIGLYEDNTPAANFLESTWPWNVLGSSGPIAPLRGPLASDILSAPSAGSFLSQSNLSAASTGPLHSNVLPADDSSFNTSELRTDPQFADIHNNSTSSFTSSFGQSSTQESETQSSNVSPSPVSTFEESPGIFKCPMGDATFTEEKKCRRHWKEHQKPYMCERCPKAFRFKRDLKRHQKIHNIYHKDGNQIRPGDYTMCPYTGCKYHLQGFSRRDNYLRHVRNQHP</sequence>
<dbReference type="STRING" id="1448308.A0A2T2P772"/>
<dbReference type="PROSITE" id="PS50157">
    <property type="entry name" value="ZINC_FINGER_C2H2_2"/>
    <property type="match status" value="1"/>
</dbReference>
<evidence type="ECO:0000313" key="10">
    <source>
        <dbReference type="EMBL" id="PSN73534.1"/>
    </source>
</evidence>
<evidence type="ECO:0000256" key="3">
    <source>
        <dbReference type="ARBA" id="ARBA00022737"/>
    </source>
</evidence>
<dbReference type="GO" id="GO:0005634">
    <property type="term" value="C:nucleus"/>
    <property type="evidence" value="ECO:0007669"/>
    <property type="project" value="UniProtKB-SubCell"/>
</dbReference>
<comment type="subcellular location">
    <subcellularLocation>
        <location evidence="1">Nucleus</location>
    </subcellularLocation>
</comment>
<evidence type="ECO:0000256" key="2">
    <source>
        <dbReference type="ARBA" id="ARBA00022723"/>
    </source>
</evidence>
<dbReference type="PANTHER" id="PTHR24388:SF54">
    <property type="entry name" value="PROTEIN ESCARGOT"/>
    <property type="match status" value="1"/>
</dbReference>
<dbReference type="SUPFAM" id="SSF57667">
    <property type="entry name" value="beta-beta-alpha zinc fingers"/>
    <property type="match status" value="1"/>
</dbReference>
<dbReference type="EMBL" id="KZ678129">
    <property type="protein sequence ID" value="PSN73534.1"/>
    <property type="molecule type" value="Genomic_DNA"/>
</dbReference>
<feature type="region of interest" description="Disordered" evidence="8">
    <location>
        <begin position="129"/>
        <end position="171"/>
    </location>
</feature>
<keyword evidence="3" id="KW-0677">Repeat</keyword>
<dbReference type="OrthoDB" id="8922241at2759"/>
<evidence type="ECO:0000256" key="6">
    <source>
        <dbReference type="ARBA" id="ARBA00023242"/>
    </source>
</evidence>
<dbReference type="Gene3D" id="3.30.160.60">
    <property type="entry name" value="Classic Zinc Finger"/>
    <property type="match status" value="1"/>
</dbReference>
<dbReference type="AlphaFoldDB" id="A0A2T2P772"/>
<dbReference type="GO" id="GO:0000981">
    <property type="term" value="F:DNA-binding transcription factor activity, RNA polymerase II-specific"/>
    <property type="evidence" value="ECO:0007669"/>
    <property type="project" value="TreeGrafter"/>
</dbReference>
<proteinExistence type="predicted"/>
<feature type="compositionally biased region" description="Polar residues" evidence="8">
    <location>
        <begin position="158"/>
        <end position="168"/>
    </location>
</feature>
<dbReference type="Proteomes" id="UP000240883">
    <property type="component" value="Unassembled WGS sequence"/>
</dbReference>
<feature type="domain" description="C2H2-type" evidence="9">
    <location>
        <begin position="200"/>
        <end position="222"/>
    </location>
</feature>
<keyword evidence="4 7" id="KW-0863">Zinc-finger</keyword>
<evidence type="ECO:0000256" key="8">
    <source>
        <dbReference type="SAM" id="MobiDB-lite"/>
    </source>
</evidence>
<dbReference type="GO" id="GO:0008270">
    <property type="term" value="F:zinc ion binding"/>
    <property type="evidence" value="ECO:0007669"/>
    <property type="project" value="UniProtKB-KW"/>
</dbReference>
<evidence type="ECO:0000256" key="4">
    <source>
        <dbReference type="ARBA" id="ARBA00022771"/>
    </source>
</evidence>
<dbReference type="InterPro" id="IPR050527">
    <property type="entry name" value="Snail/Krueppel_Znf"/>
</dbReference>
<keyword evidence="5" id="KW-0862">Zinc</keyword>
<dbReference type="InterPro" id="IPR013087">
    <property type="entry name" value="Znf_C2H2_type"/>
</dbReference>
<organism evidence="10 11">
    <name type="scientific">Corynespora cassiicola Philippines</name>
    <dbReference type="NCBI Taxonomy" id="1448308"/>
    <lineage>
        <taxon>Eukaryota</taxon>
        <taxon>Fungi</taxon>
        <taxon>Dikarya</taxon>
        <taxon>Ascomycota</taxon>
        <taxon>Pezizomycotina</taxon>
        <taxon>Dothideomycetes</taxon>
        <taxon>Pleosporomycetidae</taxon>
        <taxon>Pleosporales</taxon>
        <taxon>Corynesporascaceae</taxon>
        <taxon>Corynespora</taxon>
    </lineage>
</organism>
<keyword evidence="2" id="KW-0479">Metal-binding</keyword>
<accession>A0A2T2P772</accession>
<dbReference type="SMART" id="SM00355">
    <property type="entry name" value="ZnF_C2H2"/>
    <property type="match status" value="3"/>
</dbReference>
<dbReference type="PROSITE" id="PS00028">
    <property type="entry name" value="ZINC_FINGER_C2H2_1"/>
    <property type="match status" value="1"/>
</dbReference>
<name>A0A2T2P772_CORCC</name>
<reference evidence="10 11" key="1">
    <citation type="journal article" date="2018" name="Front. Microbiol.">
        <title>Genome-Wide Analysis of Corynespora cassiicola Leaf Fall Disease Putative Effectors.</title>
        <authorList>
            <person name="Lopez D."/>
            <person name="Ribeiro S."/>
            <person name="Label P."/>
            <person name="Fumanal B."/>
            <person name="Venisse J.S."/>
            <person name="Kohler A."/>
            <person name="de Oliveira R.R."/>
            <person name="Labutti K."/>
            <person name="Lipzen A."/>
            <person name="Lail K."/>
            <person name="Bauer D."/>
            <person name="Ohm R.A."/>
            <person name="Barry K.W."/>
            <person name="Spatafora J."/>
            <person name="Grigoriev I.V."/>
            <person name="Martin F.M."/>
            <person name="Pujade-Renaud V."/>
        </authorList>
    </citation>
    <scope>NUCLEOTIDE SEQUENCE [LARGE SCALE GENOMIC DNA]</scope>
    <source>
        <strain evidence="10 11">Philippines</strain>
    </source>
</reference>
<evidence type="ECO:0000313" key="11">
    <source>
        <dbReference type="Proteomes" id="UP000240883"/>
    </source>
</evidence>
<evidence type="ECO:0000256" key="5">
    <source>
        <dbReference type="ARBA" id="ARBA00022833"/>
    </source>
</evidence>
<dbReference type="InterPro" id="IPR036236">
    <property type="entry name" value="Znf_C2H2_sf"/>
</dbReference>
<evidence type="ECO:0000256" key="7">
    <source>
        <dbReference type="PROSITE-ProRule" id="PRU00042"/>
    </source>
</evidence>
<feature type="compositionally biased region" description="Low complexity" evidence="8">
    <location>
        <begin position="136"/>
        <end position="157"/>
    </location>
</feature>
<keyword evidence="6" id="KW-0539">Nucleus</keyword>
<evidence type="ECO:0000259" key="9">
    <source>
        <dbReference type="PROSITE" id="PS50157"/>
    </source>
</evidence>
<evidence type="ECO:0000256" key="1">
    <source>
        <dbReference type="ARBA" id="ARBA00004123"/>
    </source>
</evidence>
<dbReference type="PANTHER" id="PTHR24388">
    <property type="entry name" value="ZINC FINGER PROTEIN"/>
    <property type="match status" value="1"/>
</dbReference>
<dbReference type="GO" id="GO:0000978">
    <property type="term" value="F:RNA polymerase II cis-regulatory region sequence-specific DNA binding"/>
    <property type="evidence" value="ECO:0007669"/>
    <property type="project" value="TreeGrafter"/>
</dbReference>
<protein>
    <recommendedName>
        <fullName evidence="9">C2H2-type domain-containing protein</fullName>
    </recommendedName>
</protein>
<feature type="region of interest" description="Disordered" evidence="8">
    <location>
        <begin position="1"/>
        <end position="21"/>
    </location>
</feature>
<gene>
    <name evidence="10" type="ORF">BS50DRAFT_569056</name>
</gene>